<name>E0TD43_PARBH</name>
<dbReference type="STRING" id="314260.PB2503_03127"/>
<evidence type="ECO:0000313" key="2">
    <source>
        <dbReference type="Proteomes" id="UP000001302"/>
    </source>
</evidence>
<evidence type="ECO:0008006" key="3">
    <source>
        <dbReference type="Google" id="ProtNLM"/>
    </source>
</evidence>
<keyword evidence="2" id="KW-1185">Reference proteome</keyword>
<dbReference type="Proteomes" id="UP000001302">
    <property type="component" value="Chromosome"/>
</dbReference>
<dbReference type="Gene3D" id="1.20.1600.10">
    <property type="entry name" value="Outer membrane efflux proteins (OEP)"/>
    <property type="match status" value="1"/>
</dbReference>
<evidence type="ECO:0000313" key="1">
    <source>
        <dbReference type="EMBL" id="ADM08702.1"/>
    </source>
</evidence>
<reference evidence="1 2" key="2">
    <citation type="journal article" date="2011" name="J. Bacteriol.">
        <title>Complete genome sequence of strain HTCC2503T of Parvularcula bermudensis, the type species of the order "Parvularculales" in the class Alphaproteobacteria.</title>
        <authorList>
            <person name="Oh H.M."/>
            <person name="Kang I."/>
            <person name="Vergin K.L."/>
            <person name="Kang D."/>
            <person name="Rhee K.H."/>
            <person name="Giovannoni S.J."/>
            <person name="Cho J.C."/>
        </authorList>
    </citation>
    <scope>NUCLEOTIDE SEQUENCE [LARGE SCALE GENOMIC DNA]</scope>
    <source>
        <strain evidence="2">ATCC BAA-594 / HTCC2503 / KCTC 12087</strain>
    </source>
</reference>
<protein>
    <recommendedName>
        <fullName evidence="3">Outer membrane efflux protein</fullName>
    </recommendedName>
</protein>
<sequence length="64" mass="6887">MLSEAEEAANRSLSLAEARYRAGADSLLSFIDSQRTALDTADQAVSAQLAARRARVDVHRALAQ</sequence>
<dbReference type="AlphaFoldDB" id="E0TD43"/>
<dbReference type="SUPFAM" id="SSF56954">
    <property type="entry name" value="Outer membrane efflux proteins (OEP)"/>
    <property type="match status" value="1"/>
</dbReference>
<dbReference type="HOGENOM" id="CLU_2863737_0_0_5"/>
<dbReference type="KEGG" id="pbr:PB2503_03127"/>
<reference evidence="2" key="1">
    <citation type="submission" date="2010-08" db="EMBL/GenBank/DDBJ databases">
        <title>Genome sequence of Parvularcula bermudensis HTCC2503.</title>
        <authorList>
            <person name="Kang D.-M."/>
            <person name="Oh H.-M."/>
            <person name="Cho J.-C."/>
        </authorList>
    </citation>
    <scope>NUCLEOTIDE SEQUENCE [LARGE SCALE GENOMIC DNA]</scope>
    <source>
        <strain evidence="2">ATCC BAA-594 / HTCC2503 / KCTC 12087</strain>
    </source>
</reference>
<gene>
    <name evidence="1" type="ordered locus">PB2503_03127</name>
</gene>
<accession>E0TD43</accession>
<dbReference type="EMBL" id="CP002156">
    <property type="protein sequence ID" value="ADM08702.1"/>
    <property type="molecule type" value="Genomic_DNA"/>
</dbReference>
<proteinExistence type="predicted"/>
<organism evidence="1 2">
    <name type="scientific">Parvularcula bermudensis (strain ATCC BAA-594 / HTCC2503 / KCTC 12087)</name>
    <dbReference type="NCBI Taxonomy" id="314260"/>
    <lineage>
        <taxon>Bacteria</taxon>
        <taxon>Pseudomonadati</taxon>
        <taxon>Pseudomonadota</taxon>
        <taxon>Alphaproteobacteria</taxon>
        <taxon>Parvularculales</taxon>
        <taxon>Parvularculaceae</taxon>
        <taxon>Parvularcula</taxon>
    </lineage>
</organism>